<keyword evidence="1" id="KW-0863">Zinc-finger</keyword>
<organism evidence="4 5">
    <name type="scientific">Abrus precatorius</name>
    <name type="common">Indian licorice</name>
    <name type="synonym">Glycine abrus</name>
    <dbReference type="NCBI Taxonomy" id="3816"/>
    <lineage>
        <taxon>Eukaryota</taxon>
        <taxon>Viridiplantae</taxon>
        <taxon>Streptophyta</taxon>
        <taxon>Embryophyta</taxon>
        <taxon>Tracheophyta</taxon>
        <taxon>Spermatophyta</taxon>
        <taxon>Magnoliopsida</taxon>
        <taxon>eudicotyledons</taxon>
        <taxon>Gunneridae</taxon>
        <taxon>Pentapetalae</taxon>
        <taxon>rosids</taxon>
        <taxon>fabids</taxon>
        <taxon>Fabales</taxon>
        <taxon>Fabaceae</taxon>
        <taxon>Papilionoideae</taxon>
        <taxon>50 kb inversion clade</taxon>
        <taxon>NPAAA clade</taxon>
        <taxon>indigoferoid/millettioid clade</taxon>
        <taxon>Abreae</taxon>
        <taxon>Abrus</taxon>
    </lineage>
</organism>
<dbReference type="Pfam" id="PF00098">
    <property type="entry name" value="zf-CCHC"/>
    <property type="match status" value="1"/>
</dbReference>
<dbReference type="OrthoDB" id="1427900at2759"/>
<keyword evidence="2" id="KW-0812">Transmembrane</keyword>
<dbReference type="RefSeq" id="XP_027343091.1">
    <property type="nucleotide sequence ID" value="XM_027487290.1"/>
</dbReference>
<keyword evidence="1" id="KW-0479">Metal-binding</keyword>
<sequence>MWWHVARAMLEAQESLNAEDVGGVKKAPSSRATSSYGNGVCFSCQQPGHLTRDCLTPSGAVSSSASALHAVRPKAARALTTTRLREEGHVFTTSSSGDNGSGRCPIVIEGRMYKVNLICILMSGLYVILGMDWLTANHMPIDYGIRCLIFPKQQGCVELISTRQVETSLGEGVSCFVLLGVMNAKIEQSL</sequence>
<evidence type="ECO:0000259" key="3">
    <source>
        <dbReference type="PROSITE" id="PS50158"/>
    </source>
</evidence>
<dbReference type="PROSITE" id="PS50158">
    <property type="entry name" value="ZF_CCHC"/>
    <property type="match status" value="1"/>
</dbReference>
<evidence type="ECO:0000256" key="2">
    <source>
        <dbReference type="SAM" id="Phobius"/>
    </source>
</evidence>
<dbReference type="Pfam" id="PF08284">
    <property type="entry name" value="RVP_2"/>
    <property type="match status" value="1"/>
</dbReference>
<dbReference type="GeneID" id="113855659"/>
<dbReference type="InterPro" id="IPR036875">
    <property type="entry name" value="Znf_CCHC_sf"/>
</dbReference>
<keyword evidence="4" id="KW-1185">Reference proteome</keyword>
<evidence type="ECO:0000313" key="4">
    <source>
        <dbReference type="Proteomes" id="UP000694853"/>
    </source>
</evidence>
<dbReference type="SUPFAM" id="SSF57756">
    <property type="entry name" value="Retrovirus zinc finger-like domains"/>
    <property type="match status" value="1"/>
</dbReference>
<evidence type="ECO:0000256" key="1">
    <source>
        <dbReference type="PROSITE-ProRule" id="PRU00047"/>
    </source>
</evidence>
<accession>A0A8B8KH47</accession>
<dbReference type="GO" id="GO:0003676">
    <property type="term" value="F:nucleic acid binding"/>
    <property type="evidence" value="ECO:0007669"/>
    <property type="project" value="InterPro"/>
</dbReference>
<gene>
    <name evidence="5" type="primary">LOC113855659</name>
</gene>
<dbReference type="AlphaFoldDB" id="A0A8B8KH47"/>
<proteinExistence type="predicted"/>
<keyword evidence="2" id="KW-1133">Transmembrane helix</keyword>
<reference evidence="5" key="2">
    <citation type="submission" date="2025-08" db="UniProtKB">
        <authorList>
            <consortium name="RefSeq"/>
        </authorList>
    </citation>
    <scope>IDENTIFICATION</scope>
    <source>
        <tissue evidence="5">Young leaves</tissue>
    </source>
</reference>
<dbReference type="InterPro" id="IPR021109">
    <property type="entry name" value="Peptidase_aspartic_dom_sf"/>
</dbReference>
<dbReference type="KEGG" id="aprc:113855659"/>
<name>A0A8B8KH47_ABRPR</name>
<feature type="domain" description="CCHC-type" evidence="3">
    <location>
        <begin position="41"/>
        <end position="54"/>
    </location>
</feature>
<reference evidence="4" key="1">
    <citation type="journal article" date="2019" name="Toxins">
        <title>Detection of Abrin-Like and Prepropulchellin-Like Toxin Genes and Transcripts Using Whole Genome Sequencing and Full-Length Transcript Sequencing of Abrus precatorius.</title>
        <authorList>
            <person name="Hovde B.T."/>
            <person name="Daligault H.E."/>
            <person name="Hanschen E.R."/>
            <person name="Kunde Y.A."/>
            <person name="Johnson M.B."/>
            <person name="Starkenburg S.R."/>
            <person name="Johnson S.L."/>
        </authorList>
    </citation>
    <scope>NUCLEOTIDE SEQUENCE [LARGE SCALE GENOMIC DNA]</scope>
</reference>
<dbReference type="Gene3D" id="2.40.70.10">
    <property type="entry name" value="Acid Proteases"/>
    <property type="match status" value="1"/>
</dbReference>
<keyword evidence="2" id="KW-0472">Membrane</keyword>
<dbReference type="GO" id="GO:0008270">
    <property type="term" value="F:zinc ion binding"/>
    <property type="evidence" value="ECO:0007669"/>
    <property type="project" value="UniProtKB-KW"/>
</dbReference>
<dbReference type="InterPro" id="IPR001878">
    <property type="entry name" value="Znf_CCHC"/>
</dbReference>
<feature type="transmembrane region" description="Helical" evidence="2">
    <location>
        <begin position="115"/>
        <end position="134"/>
    </location>
</feature>
<keyword evidence="1" id="KW-0862">Zinc</keyword>
<dbReference type="Proteomes" id="UP000694853">
    <property type="component" value="Unplaced"/>
</dbReference>
<evidence type="ECO:0000313" key="5">
    <source>
        <dbReference type="RefSeq" id="XP_027343091.1"/>
    </source>
</evidence>
<protein>
    <submittedName>
        <fullName evidence="5">Uncharacterized protein LOC113855659</fullName>
    </submittedName>
</protein>